<comment type="function">
    <text evidence="6">Catalyzes the thiamine diphosphate-dependent decarboxylation of 2-oxoglutarate and the subsequent addition of the resulting succinic semialdehyde-thiamine pyrophosphate anion to isochorismate to yield 2-succinyl-5-enolpyruvyl-6-hydroxy-3-cyclohexene-1-carboxylate (SEPHCHC).</text>
</comment>
<evidence type="ECO:0000313" key="9">
    <source>
        <dbReference type="EMBL" id="WFM83090.1"/>
    </source>
</evidence>
<protein>
    <recommendedName>
        <fullName evidence="6">2-succinyl-5-enolpyruvyl-6-hydroxy-3-cyclohexene-1-carboxylate synthase</fullName>
        <shortName evidence="6">SEPHCHC synthase</shortName>
        <ecNumber evidence="6">2.2.1.9</ecNumber>
    </recommendedName>
    <alternativeName>
        <fullName evidence="6">Menaquinone biosynthesis protein MenD</fullName>
    </alternativeName>
</protein>
<dbReference type="Pfam" id="PF02775">
    <property type="entry name" value="TPP_enzyme_C"/>
    <property type="match status" value="1"/>
</dbReference>
<keyword evidence="10" id="KW-1185">Reference proteome</keyword>
<dbReference type="RefSeq" id="WP_278012516.1">
    <property type="nucleotide sequence ID" value="NZ_CP121208.1"/>
</dbReference>
<keyword evidence="2 6" id="KW-0479">Metal-binding</keyword>
<dbReference type="PIRSF" id="PIRSF004983">
    <property type="entry name" value="MenD"/>
    <property type="match status" value="1"/>
</dbReference>
<dbReference type="Proteomes" id="UP001215216">
    <property type="component" value="Chromosome"/>
</dbReference>
<comment type="pathway">
    <text evidence="6">Quinol/quinone metabolism; 1,4-dihydroxy-2-naphthoate biosynthesis; 1,4-dihydroxy-2-naphthoate from chorismate: step 2/7.</text>
</comment>
<dbReference type="Pfam" id="PF02776">
    <property type="entry name" value="TPP_enzyme_N"/>
    <property type="match status" value="1"/>
</dbReference>
<organism evidence="9 10">
    <name type="scientific">Arcanobacterium canis</name>
    <dbReference type="NCBI Taxonomy" id="999183"/>
    <lineage>
        <taxon>Bacteria</taxon>
        <taxon>Bacillati</taxon>
        <taxon>Actinomycetota</taxon>
        <taxon>Actinomycetes</taxon>
        <taxon>Actinomycetales</taxon>
        <taxon>Actinomycetaceae</taxon>
        <taxon>Arcanobacterium</taxon>
    </lineage>
</organism>
<dbReference type="Gene3D" id="3.40.50.1220">
    <property type="entry name" value="TPP-binding domain"/>
    <property type="match status" value="1"/>
</dbReference>
<comment type="cofactor">
    <cofactor evidence="6">
        <name>Mg(2+)</name>
        <dbReference type="ChEBI" id="CHEBI:18420"/>
    </cofactor>
    <cofactor evidence="6">
        <name>Mn(2+)</name>
        <dbReference type="ChEBI" id="CHEBI:29035"/>
    </cofactor>
</comment>
<keyword evidence="5 6" id="KW-0464">Manganese</keyword>
<gene>
    <name evidence="6 9" type="primary">menD</name>
    <name evidence="9" type="ORF">P7079_06765</name>
</gene>
<keyword evidence="3 6" id="KW-0460">Magnesium</keyword>
<keyword evidence="4 6" id="KW-0786">Thiamine pyrophosphate</keyword>
<feature type="domain" description="Thiamine pyrophosphate enzyme N-terminal TPP-binding" evidence="8">
    <location>
        <begin position="5"/>
        <end position="122"/>
    </location>
</feature>
<evidence type="ECO:0000256" key="3">
    <source>
        <dbReference type="ARBA" id="ARBA00022842"/>
    </source>
</evidence>
<evidence type="ECO:0000256" key="1">
    <source>
        <dbReference type="ARBA" id="ARBA00022679"/>
    </source>
</evidence>
<dbReference type="NCBIfam" id="TIGR00173">
    <property type="entry name" value="menD"/>
    <property type="match status" value="1"/>
</dbReference>
<evidence type="ECO:0000259" key="7">
    <source>
        <dbReference type="Pfam" id="PF02775"/>
    </source>
</evidence>
<feature type="domain" description="Thiamine pyrophosphate enzyme TPP-binding" evidence="7">
    <location>
        <begin position="366"/>
        <end position="502"/>
    </location>
</feature>
<comment type="subunit">
    <text evidence="6">Homodimer.</text>
</comment>
<dbReference type="PANTHER" id="PTHR42916:SF1">
    <property type="entry name" value="PROTEIN PHYLLO, CHLOROPLASTIC"/>
    <property type="match status" value="1"/>
</dbReference>
<keyword evidence="6" id="KW-0474">Menaquinone biosynthesis</keyword>
<comment type="similarity">
    <text evidence="6">Belongs to the TPP enzyme family. MenD subfamily.</text>
</comment>
<dbReference type="SUPFAM" id="SSF52518">
    <property type="entry name" value="Thiamin diphosphate-binding fold (THDP-binding)"/>
    <property type="match status" value="2"/>
</dbReference>
<proteinExistence type="inferred from homology"/>
<dbReference type="InterPro" id="IPR012001">
    <property type="entry name" value="Thiamin_PyroP_enz_TPP-bd_dom"/>
</dbReference>
<dbReference type="InterPro" id="IPR004433">
    <property type="entry name" value="MenaQ_synth_MenD"/>
</dbReference>
<sequence length="529" mass="55936">MTSERVARTVISALVRAGVTTFILCPGSRSAPLAYALYDAERAGMLTLHVETDERVGAFVALGNALAGTVTAVVTTSGSAVANLHPALEEAHRAGAAVIALTADRPHSLRGVGASQTTDQLAVLRGSVRAQFDLPAGTKDNSLHGILTRAVRIATGVALESAGPGPVQLNIGFEPPLVPSTSWETVERDCREQSVQVEDAKTVVIAAPTHLRVEANDLAGVPVLAEPSSPLWGSASAIACHPILLRSQLAKHIERVVVIGHPTLTREVSQLLSRSDIDIVVADDVPTYTDVAGVARILPLEQALGMATWDTHWLSQWKALARIAGGVLDARAGEELSFANIARSLDPRVPTLLGASSIIREVNLFAPVGEGHSFMANRGLAGIDGTISTAIGIAMVRGSARVVIGDLTFIHDLGSLVHTAGQERVNLDVVVIDDHGGSIFATLEHGQAPQQLYSRVFATAKEIDIRAYAHAVGVAFEKVENMSQLRSALARKPQGVRIVYIDLGSQPVQVLKSQRRALQEEIENSLPPA</sequence>
<evidence type="ECO:0000313" key="10">
    <source>
        <dbReference type="Proteomes" id="UP001215216"/>
    </source>
</evidence>
<comment type="pathway">
    <text evidence="6">Quinol/quinone metabolism; menaquinone biosynthesis.</text>
</comment>
<comment type="catalytic activity">
    <reaction evidence="6">
        <text>isochorismate + 2-oxoglutarate + H(+) = 5-enolpyruvoyl-6-hydroxy-2-succinyl-cyclohex-3-ene-1-carboxylate + CO2</text>
        <dbReference type="Rhea" id="RHEA:25593"/>
        <dbReference type="ChEBI" id="CHEBI:15378"/>
        <dbReference type="ChEBI" id="CHEBI:16526"/>
        <dbReference type="ChEBI" id="CHEBI:16810"/>
        <dbReference type="ChEBI" id="CHEBI:29780"/>
        <dbReference type="ChEBI" id="CHEBI:58818"/>
        <dbReference type="EC" id="2.2.1.9"/>
    </reaction>
</comment>
<evidence type="ECO:0000259" key="8">
    <source>
        <dbReference type="Pfam" id="PF02776"/>
    </source>
</evidence>
<reference evidence="9 10" key="1">
    <citation type="submission" date="2023-03" db="EMBL/GenBank/DDBJ databases">
        <title>Complete genome of Arcanobacterium canis strain DSM 25104 isolated in 2010 from a canine otitis externa in Germany.</title>
        <authorList>
            <person name="Borowiak M."/>
            <person name="Kreitlow A."/>
            <person name="Malorny B."/>
            <person name="Laemmler C."/>
            <person name="Prenger-Berninghoff E."/>
            <person name="Ploetz M."/>
            <person name="Abdulmawjood A."/>
        </authorList>
    </citation>
    <scope>NUCLEOTIDE SEQUENCE [LARGE SCALE GENOMIC DNA]</scope>
    <source>
        <strain evidence="9 10">DSM 25104</strain>
    </source>
</reference>
<keyword evidence="1 6" id="KW-0808">Transferase</keyword>
<evidence type="ECO:0000256" key="4">
    <source>
        <dbReference type="ARBA" id="ARBA00023052"/>
    </source>
</evidence>
<dbReference type="HAMAP" id="MF_01659">
    <property type="entry name" value="MenD"/>
    <property type="match status" value="1"/>
</dbReference>
<evidence type="ECO:0000256" key="2">
    <source>
        <dbReference type="ARBA" id="ARBA00022723"/>
    </source>
</evidence>
<name>A0ABY8FZC6_9ACTO</name>
<dbReference type="EMBL" id="CP121208">
    <property type="protein sequence ID" value="WFM83090.1"/>
    <property type="molecule type" value="Genomic_DNA"/>
</dbReference>
<dbReference type="PANTHER" id="PTHR42916">
    <property type="entry name" value="2-SUCCINYL-5-ENOLPYRUVYL-6-HYDROXY-3-CYCLOHEXENE-1-CARBOXYLATE SYNTHASE"/>
    <property type="match status" value="1"/>
</dbReference>
<dbReference type="Gene3D" id="3.40.50.970">
    <property type="match status" value="2"/>
</dbReference>
<dbReference type="InterPro" id="IPR011766">
    <property type="entry name" value="TPP_enzyme_TPP-bd"/>
</dbReference>
<evidence type="ECO:0000256" key="5">
    <source>
        <dbReference type="ARBA" id="ARBA00023211"/>
    </source>
</evidence>
<dbReference type="GO" id="GO:0070204">
    <property type="term" value="F:2-succinyl-5-enolpyruvyl-6-hydroxy-3-cyclohexene-1-carboxylic-acid synthase activity"/>
    <property type="evidence" value="ECO:0007669"/>
    <property type="project" value="UniProtKB-EC"/>
</dbReference>
<comment type="cofactor">
    <cofactor evidence="6">
        <name>thiamine diphosphate</name>
        <dbReference type="ChEBI" id="CHEBI:58937"/>
    </cofactor>
    <text evidence="6">Binds 1 thiamine pyrophosphate per subunit.</text>
</comment>
<evidence type="ECO:0000256" key="6">
    <source>
        <dbReference type="HAMAP-Rule" id="MF_01659"/>
    </source>
</evidence>
<dbReference type="EC" id="2.2.1.9" evidence="6"/>
<dbReference type="InterPro" id="IPR029061">
    <property type="entry name" value="THDP-binding"/>
</dbReference>
<accession>A0ABY8FZC6</accession>